<keyword evidence="2 4" id="KW-0732">Signal</keyword>
<evidence type="ECO:0000256" key="4">
    <source>
        <dbReference type="SAM" id="SignalP"/>
    </source>
</evidence>
<dbReference type="Proteomes" id="UP001273505">
    <property type="component" value="Unassembled WGS sequence"/>
</dbReference>
<dbReference type="InterPro" id="IPR029058">
    <property type="entry name" value="AB_hydrolase_fold"/>
</dbReference>
<evidence type="ECO:0000256" key="3">
    <source>
        <dbReference type="ARBA" id="ARBA00022801"/>
    </source>
</evidence>
<name>A0ABU4RSB6_9GAMM</name>
<organism evidence="6 7">
    <name type="scientific">Gilvimarinus gilvus</name>
    <dbReference type="NCBI Taxonomy" id="3058038"/>
    <lineage>
        <taxon>Bacteria</taxon>
        <taxon>Pseudomonadati</taxon>
        <taxon>Pseudomonadota</taxon>
        <taxon>Gammaproteobacteria</taxon>
        <taxon>Cellvibrionales</taxon>
        <taxon>Cellvibrionaceae</taxon>
        <taxon>Gilvimarinus</taxon>
    </lineage>
</organism>
<dbReference type="RefSeq" id="WP_302724384.1">
    <property type="nucleotide sequence ID" value="NZ_JAULRU010000797.1"/>
</dbReference>
<accession>A0ABU4RSB6</accession>
<proteinExistence type="predicted"/>
<dbReference type="SUPFAM" id="SSF53474">
    <property type="entry name" value="alpha/beta-Hydrolases"/>
    <property type="match status" value="1"/>
</dbReference>
<evidence type="ECO:0000313" key="7">
    <source>
        <dbReference type="Proteomes" id="UP001273505"/>
    </source>
</evidence>
<gene>
    <name evidence="6" type="ORF">SCD92_00330</name>
</gene>
<dbReference type="InterPro" id="IPR054579">
    <property type="entry name" value="GCE-like_dom"/>
</dbReference>
<evidence type="ECO:0000259" key="5">
    <source>
        <dbReference type="Pfam" id="PF22244"/>
    </source>
</evidence>
<keyword evidence="3" id="KW-0378">Hydrolase</keyword>
<feature type="domain" description="4-O-methyl-glucuronoyl methylesterase-like" evidence="5">
    <location>
        <begin position="108"/>
        <end position="343"/>
    </location>
</feature>
<sequence>MRSNLVWNQRLRRLLVSAAGLCAISLPTLTHAAPSCDNFRAKSFDQLSTTEALPNPFVFADGGAVIRSSDWYCRRQETAQQIQRWIYGEKEPAPKQITGEVNAQSVTVKIIDNGKRIAFTAEITLPNTGDPPYPAMIGIGRSFLDNQALLDRGIALINFPNNELGQQDGGHSRGKGKFYALYGENHSAASTMAWAWGVSRLIDALELTQGHRIDTQHLGVTGCSRNGKGALVTGAFDERIALSIIQESGSGGSAAWRVSDAQLASGQNVQTARQIVTENTWLREDFTQFSESVSKLPVDNHQLMGLVAPRGLLLLENTGMEWLGNESAYTSALAAREIYFALGAEENMGITQVGGHQHCQVPDSQKPAINAFVDRFLLDKDVDTNLTTTDGEFSVDRERWMPWPTPKLR</sequence>
<comment type="caution">
    <text evidence="6">The sequence shown here is derived from an EMBL/GenBank/DDBJ whole genome shotgun (WGS) entry which is preliminary data.</text>
</comment>
<evidence type="ECO:0000256" key="1">
    <source>
        <dbReference type="ARBA" id="ARBA00022487"/>
    </source>
</evidence>
<reference evidence="6 7" key="1">
    <citation type="submission" date="2023-11" db="EMBL/GenBank/DDBJ databases">
        <title>Gilvimarinus fulvus sp. nov., isolated from the surface of Kelp.</title>
        <authorList>
            <person name="Sun Y.Y."/>
            <person name="Gong Y."/>
            <person name="Du Z.J."/>
        </authorList>
    </citation>
    <scope>NUCLEOTIDE SEQUENCE [LARGE SCALE GENOMIC DNA]</scope>
    <source>
        <strain evidence="6 7">SDUM040013</strain>
    </source>
</reference>
<evidence type="ECO:0000313" key="6">
    <source>
        <dbReference type="EMBL" id="MDX6847782.1"/>
    </source>
</evidence>
<keyword evidence="7" id="KW-1185">Reference proteome</keyword>
<dbReference type="EMBL" id="JAXAFO010000001">
    <property type="protein sequence ID" value="MDX6847782.1"/>
    <property type="molecule type" value="Genomic_DNA"/>
</dbReference>
<evidence type="ECO:0000256" key="2">
    <source>
        <dbReference type="ARBA" id="ARBA00022729"/>
    </source>
</evidence>
<protein>
    <submittedName>
        <fullName evidence="6">Dockerin-like protein</fullName>
    </submittedName>
</protein>
<dbReference type="Pfam" id="PF22244">
    <property type="entry name" value="GCE_fung"/>
    <property type="match status" value="1"/>
</dbReference>
<dbReference type="Gene3D" id="3.40.50.1820">
    <property type="entry name" value="alpha/beta hydrolase"/>
    <property type="match status" value="1"/>
</dbReference>
<feature type="signal peptide" evidence="4">
    <location>
        <begin position="1"/>
        <end position="32"/>
    </location>
</feature>
<feature type="chain" id="PRO_5045961547" evidence="4">
    <location>
        <begin position="33"/>
        <end position="409"/>
    </location>
</feature>
<keyword evidence="1" id="KW-0719">Serine esterase</keyword>